<name>A0A834JQ04_VESVU</name>
<accession>A0A834JQ04</accession>
<dbReference type="AlphaFoldDB" id="A0A834JQ04"/>
<feature type="compositionally biased region" description="Basic and acidic residues" evidence="1">
    <location>
        <begin position="57"/>
        <end position="68"/>
    </location>
</feature>
<protein>
    <submittedName>
        <fullName evidence="2">Uncharacterized protein</fullName>
    </submittedName>
</protein>
<gene>
    <name evidence="2" type="ORF">HZH66_009289</name>
</gene>
<comment type="caution">
    <text evidence="2">The sequence shown here is derived from an EMBL/GenBank/DDBJ whole genome shotgun (WGS) entry which is preliminary data.</text>
</comment>
<keyword evidence="3" id="KW-1185">Reference proteome</keyword>
<proteinExistence type="predicted"/>
<evidence type="ECO:0000313" key="2">
    <source>
        <dbReference type="EMBL" id="KAF7390809.1"/>
    </source>
</evidence>
<feature type="compositionally biased region" description="Basic residues" evidence="1">
    <location>
        <begin position="16"/>
        <end position="30"/>
    </location>
</feature>
<dbReference type="Proteomes" id="UP000614350">
    <property type="component" value="Unassembled WGS sequence"/>
</dbReference>
<evidence type="ECO:0000313" key="3">
    <source>
        <dbReference type="Proteomes" id="UP000614350"/>
    </source>
</evidence>
<feature type="region of interest" description="Disordered" evidence="1">
    <location>
        <begin position="1"/>
        <end position="68"/>
    </location>
</feature>
<evidence type="ECO:0000256" key="1">
    <source>
        <dbReference type="SAM" id="MobiDB-lite"/>
    </source>
</evidence>
<sequence length="68" mass="8620">MQETRGHYNRYGNLRREKKRKARKKRKRKWKKEEQKKRMKITLSTIEEGIGNDDDRENDHKRFYCEHR</sequence>
<dbReference type="EMBL" id="JACSEA010000010">
    <property type="protein sequence ID" value="KAF7390809.1"/>
    <property type="molecule type" value="Genomic_DNA"/>
</dbReference>
<reference evidence="2" key="1">
    <citation type="journal article" date="2020" name="G3 (Bethesda)">
        <title>High-Quality Assemblies for Three Invasive Social Wasps from the &lt;i&gt;Vespula&lt;/i&gt; Genus.</title>
        <authorList>
            <person name="Harrop T.W.R."/>
            <person name="Guhlin J."/>
            <person name="McLaughlin G.M."/>
            <person name="Permina E."/>
            <person name="Stockwell P."/>
            <person name="Gilligan J."/>
            <person name="Le Lec M.F."/>
            <person name="Gruber M.A.M."/>
            <person name="Quinn O."/>
            <person name="Lovegrove M."/>
            <person name="Duncan E.J."/>
            <person name="Remnant E.J."/>
            <person name="Van Eeckhoven J."/>
            <person name="Graham B."/>
            <person name="Knapp R.A."/>
            <person name="Langford K.W."/>
            <person name="Kronenberg Z."/>
            <person name="Press M.O."/>
            <person name="Eacker S.M."/>
            <person name="Wilson-Rankin E.E."/>
            <person name="Purcell J."/>
            <person name="Lester P.J."/>
            <person name="Dearden P.K."/>
        </authorList>
    </citation>
    <scope>NUCLEOTIDE SEQUENCE</scope>
    <source>
        <strain evidence="2">Marl-1</strain>
    </source>
</reference>
<organism evidence="2 3">
    <name type="scientific">Vespula vulgaris</name>
    <name type="common">Yellow jacket</name>
    <name type="synonym">Wasp</name>
    <dbReference type="NCBI Taxonomy" id="7454"/>
    <lineage>
        <taxon>Eukaryota</taxon>
        <taxon>Metazoa</taxon>
        <taxon>Ecdysozoa</taxon>
        <taxon>Arthropoda</taxon>
        <taxon>Hexapoda</taxon>
        <taxon>Insecta</taxon>
        <taxon>Pterygota</taxon>
        <taxon>Neoptera</taxon>
        <taxon>Endopterygota</taxon>
        <taxon>Hymenoptera</taxon>
        <taxon>Apocrita</taxon>
        <taxon>Aculeata</taxon>
        <taxon>Vespoidea</taxon>
        <taxon>Vespidae</taxon>
        <taxon>Vespinae</taxon>
        <taxon>Vespula</taxon>
    </lineage>
</organism>